<evidence type="ECO:0000313" key="2">
    <source>
        <dbReference type="EMBL" id="MBW0468634.1"/>
    </source>
</evidence>
<sequence>MTTRKKTQSSIQSDGGGLRSRDDPTKGKIKGKIPSGTESTHGSAISQRQVPEIPIISEPGLELSMSNFNTDKSHLKGSNRHIYEPVQAVLHGVQVQTLGNGAKIHQGAINSWKILKKFLEKVEIVR</sequence>
<organism evidence="2 3">
    <name type="scientific">Austropuccinia psidii MF-1</name>
    <dbReference type="NCBI Taxonomy" id="1389203"/>
    <lineage>
        <taxon>Eukaryota</taxon>
        <taxon>Fungi</taxon>
        <taxon>Dikarya</taxon>
        <taxon>Basidiomycota</taxon>
        <taxon>Pucciniomycotina</taxon>
        <taxon>Pucciniomycetes</taxon>
        <taxon>Pucciniales</taxon>
        <taxon>Sphaerophragmiaceae</taxon>
        <taxon>Austropuccinia</taxon>
    </lineage>
</organism>
<dbReference type="Proteomes" id="UP000765509">
    <property type="component" value="Unassembled WGS sequence"/>
</dbReference>
<gene>
    <name evidence="2" type="ORF">O181_008349</name>
</gene>
<name>A0A9Q3BNP5_9BASI</name>
<feature type="region of interest" description="Disordered" evidence="1">
    <location>
        <begin position="1"/>
        <end position="51"/>
    </location>
</feature>
<keyword evidence="3" id="KW-1185">Reference proteome</keyword>
<dbReference type="AlphaFoldDB" id="A0A9Q3BNP5"/>
<dbReference type="EMBL" id="AVOT02001925">
    <property type="protein sequence ID" value="MBW0468634.1"/>
    <property type="molecule type" value="Genomic_DNA"/>
</dbReference>
<accession>A0A9Q3BNP5</accession>
<evidence type="ECO:0000313" key="3">
    <source>
        <dbReference type="Proteomes" id="UP000765509"/>
    </source>
</evidence>
<comment type="caution">
    <text evidence="2">The sequence shown here is derived from an EMBL/GenBank/DDBJ whole genome shotgun (WGS) entry which is preliminary data.</text>
</comment>
<reference evidence="2" key="1">
    <citation type="submission" date="2021-03" db="EMBL/GenBank/DDBJ databases">
        <title>Draft genome sequence of rust myrtle Austropuccinia psidii MF-1, a brazilian biotype.</title>
        <authorList>
            <person name="Quecine M.C."/>
            <person name="Pachon D.M.R."/>
            <person name="Bonatelli M.L."/>
            <person name="Correr F.H."/>
            <person name="Franceschini L.M."/>
            <person name="Leite T.F."/>
            <person name="Margarido G.R.A."/>
            <person name="Almeida C.A."/>
            <person name="Ferrarezi J.A."/>
            <person name="Labate C.A."/>
        </authorList>
    </citation>
    <scope>NUCLEOTIDE SEQUENCE</scope>
    <source>
        <strain evidence="2">MF-1</strain>
    </source>
</reference>
<evidence type="ECO:0000256" key="1">
    <source>
        <dbReference type="SAM" id="MobiDB-lite"/>
    </source>
</evidence>
<protein>
    <submittedName>
        <fullName evidence="2">Uncharacterized protein</fullName>
    </submittedName>
</protein>
<proteinExistence type="predicted"/>
<feature type="compositionally biased region" description="Polar residues" evidence="1">
    <location>
        <begin position="36"/>
        <end position="49"/>
    </location>
</feature>